<comment type="caution">
    <text evidence="1">The sequence shown here is derived from an EMBL/GenBank/DDBJ whole genome shotgun (WGS) entry which is preliminary data.</text>
</comment>
<evidence type="ECO:0000313" key="1">
    <source>
        <dbReference type="EMBL" id="OBR92677.1"/>
    </source>
</evidence>
<organism evidence="1 2">
    <name type="scientific">Clostridium ragsdalei P11</name>
    <dbReference type="NCBI Taxonomy" id="1353534"/>
    <lineage>
        <taxon>Bacteria</taxon>
        <taxon>Bacillati</taxon>
        <taxon>Bacillota</taxon>
        <taxon>Clostridia</taxon>
        <taxon>Eubacteriales</taxon>
        <taxon>Clostridiaceae</taxon>
        <taxon>Clostridium</taxon>
    </lineage>
</organism>
<dbReference type="EMBL" id="LROS01000023">
    <property type="protein sequence ID" value="OBR92677.1"/>
    <property type="molecule type" value="Genomic_DNA"/>
</dbReference>
<dbReference type="AlphaFoldDB" id="A0A1A6ARJ0"/>
<gene>
    <name evidence="1" type="ORF">CLRAG_23830</name>
</gene>
<accession>A0A1A6ARJ0</accession>
<sequence length="436" mass="52097">MLTIEDMKKDLEKNPGHKEIIERQLAYFFPKWVENKNKTEILNHLPESDMKFLFQCILLQSITEEEIEQSRQSEDCQKIEKLFINIMNGQNELLDEVNQIYVNNVNVIKAEYEKKIADLKYSKLPKDKRVQIDKLKSKQQDDKAEIIIKTYNKYEEKIKKVENGYSIFARLVDLFDVYQFSTKALQLNKNLLPKLSLAVNSPEFLMPAYVNELLNQTEELPSNWYLYRKLTIPEYKKLINSKNSQQTWNDLFNMVRNNILNKADIPIVPIIKRKDLLNSIIYNFQNQYYDSALIITFSIIEGLLWEVSCEVSKKEKVFISNNEMYDCNKKEKFQSTRIRDVIERTVVKNYLDEEFIKEFCNELYEERNPVLHGNSVCHYECKQQEICFIKKLFVLDYIMDTLVELYQKNLFSEWDKAFDQKKVNEFIKQFYGRDLS</sequence>
<proteinExistence type="predicted"/>
<evidence type="ECO:0008006" key="3">
    <source>
        <dbReference type="Google" id="ProtNLM"/>
    </source>
</evidence>
<dbReference type="Proteomes" id="UP000093954">
    <property type="component" value="Unassembled WGS sequence"/>
</dbReference>
<dbReference type="RefSeq" id="WP_065078600.1">
    <property type="nucleotide sequence ID" value="NZ_LROS01000023.1"/>
</dbReference>
<reference evidence="1 2" key="1">
    <citation type="journal article" date="2012" name="Front. Microbiol.">
        <title>Draft Genome Sequence of the Virulent Strain 01-B526 of the Fish Pathogen Aeromonas salmonicida.</title>
        <authorList>
            <person name="Charette S.J."/>
            <person name="Brochu F."/>
            <person name="Boyle B."/>
            <person name="Filion G."/>
            <person name="Tanaka K.H."/>
            <person name="Derome N."/>
        </authorList>
    </citation>
    <scope>NUCLEOTIDE SEQUENCE [LARGE SCALE GENOMIC DNA]</scope>
    <source>
        <strain evidence="1 2">P11</strain>
    </source>
</reference>
<name>A0A1A6ARJ0_9CLOT</name>
<dbReference type="PATRIC" id="fig|1353534.3.peg.2420"/>
<protein>
    <recommendedName>
        <fullName evidence="3">Apea-like HEPN domain-containing protein</fullName>
    </recommendedName>
</protein>
<keyword evidence="2" id="KW-1185">Reference proteome</keyword>
<evidence type="ECO:0000313" key="2">
    <source>
        <dbReference type="Proteomes" id="UP000093954"/>
    </source>
</evidence>